<keyword evidence="17" id="KW-1185">Reference proteome</keyword>
<comment type="subcellular location">
    <subcellularLocation>
        <location evidence="1 11">Cell outer membrane</location>
        <topology evidence="1 11">Multi-pass membrane protein</topology>
    </subcellularLocation>
</comment>
<feature type="domain" description="TonB-dependent receptor plug" evidence="15">
    <location>
        <begin position="74"/>
        <end position="185"/>
    </location>
</feature>
<evidence type="ECO:0000256" key="1">
    <source>
        <dbReference type="ARBA" id="ARBA00004571"/>
    </source>
</evidence>
<evidence type="ECO:0000256" key="9">
    <source>
        <dbReference type="ARBA" id="ARBA00023136"/>
    </source>
</evidence>
<feature type="chain" id="PRO_5046819308" evidence="13">
    <location>
        <begin position="36"/>
        <end position="798"/>
    </location>
</feature>
<evidence type="ECO:0000256" key="5">
    <source>
        <dbReference type="ARBA" id="ARBA00022692"/>
    </source>
</evidence>
<keyword evidence="7" id="KW-0406">Ion transport</keyword>
<evidence type="ECO:0000313" key="17">
    <source>
        <dbReference type="Proteomes" id="UP001165293"/>
    </source>
</evidence>
<dbReference type="InterPro" id="IPR000531">
    <property type="entry name" value="Beta-barrel_TonB"/>
</dbReference>
<keyword evidence="16" id="KW-0675">Receptor</keyword>
<dbReference type="InterPro" id="IPR006311">
    <property type="entry name" value="TAT_signal"/>
</dbReference>
<sequence length="798" mass="86312">MQKQHPRGRASMRRHTLTTAIAITLSVGFAGSALAQDAAPAAAADQQASGPSAQQTPQELDKVTVTANKREENIREVAVAITKLSDQQLENINATQMTDYANYVPGLAIQSGGTPGQTQVSMRGIAAMSPGSTVGTYVDETPVGSNSLYQQATLYTLDLLPYDVESIEVLRGPQGTLYGAGAMGGLIKYTMKKPDVTQAEYRVGFGVSSTDSADDWGTSYRVGVNVPLKQDVLALRASYAGNNIAGYVDNLFDGREDINEGDQTSARAALLWQGDGVDVTFTAMQQKIDSDNNAVIALDPVTHGRIAGLSNYVGVDEKFTKDIDNYALTVNWDAGFADFVSATSYADSQTFTRSDLTFSFGEYPLAFVPLDPTLEAGKANLDYSLDLQQFTQEFRLQSKAGTAFEWLVGAFYSKEDGDNHQFIPLVQMDGQPLPAPWDDEIGVLGELFIPSTYEETAVFANGAYKFTDAFKLGAGVRWARNDQDFTQNVTQGVILPIGSNTNTSSEDVVTWSITPQFQINEDTMVYAKASTGYQPGGPNILAPGLPPTVDSSMLTSYELGLKSAFADNRVLFDLTAYQIDWTDIQVASLVNGISGLVNGGEATSRGLEASVLVRPADGLTLGLNAAYNDARIDEDFPTITVNPAGDIPGIGLVRLDVNTGLEGDRMPYVPDLTWSFTADYYYPVSNGWALNVGGGLRWVDDRANGTTYREIISTVDPVVPLMTTINEPLVIGSYNVLDLYASFSNEKWTLRTYVKNATDEQAYSTMNNVTGEVTGITHFTAASPIQPRMFGIEVDYRF</sequence>
<dbReference type="RefSeq" id="WP_230526488.1">
    <property type="nucleotide sequence ID" value="NZ_JAJGAK010000001.1"/>
</dbReference>
<dbReference type="InterPro" id="IPR036942">
    <property type="entry name" value="Beta-barrel_TonB_sf"/>
</dbReference>
<dbReference type="Gene3D" id="2.40.170.20">
    <property type="entry name" value="TonB-dependent receptor, beta-barrel domain"/>
    <property type="match status" value="1"/>
</dbReference>
<proteinExistence type="inferred from homology"/>
<protein>
    <submittedName>
        <fullName evidence="16">TonB-dependent receptor</fullName>
    </submittedName>
</protein>
<dbReference type="CDD" id="cd01347">
    <property type="entry name" value="ligand_gated_channel"/>
    <property type="match status" value="1"/>
</dbReference>
<evidence type="ECO:0000256" key="13">
    <source>
        <dbReference type="SAM" id="SignalP"/>
    </source>
</evidence>
<evidence type="ECO:0000259" key="14">
    <source>
        <dbReference type="Pfam" id="PF00593"/>
    </source>
</evidence>
<evidence type="ECO:0000256" key="10">
    <source>
        <dbReference type="ARBA" id="ARBA00023237"/>
    </source>
</evidence>
<keyword evidence="9 11" id="KW-0472">Membrane</keyword>
<dbReference type="SUPFAM" id="SSF56935">
    <property type="entry name" value="Porins"/>
    <property type="match status" value="1"/>
</dbReference>
<comment type="caution">
    <text evidence="16">The sequence shown here is derived from an EMBL/GenBank/DDBJ whole genome shotgun (WGS) entry which is preliminary data.</text>
</comment>
<evidence type="ECO:0000256" key="12">
    <source>
        <dbReference type="RuleBase" id="RU003357"/>
    </source>
</evidence>
<evidence type="ECO:0000256" key="11">
    <source>
        <dbReference type="PROSITE-ProRule" id="PRU01360"/>
    </source>
</evidence>
<dbReference type="EMBL" id="JAJGAK010000001">
    <property type="protein sequence ID" value="MCC8362917.1"/>
    <property type="molecule type" value="Genomic_DNA"/>
</dbReference>
<comment type="similarity">
    <text evidence="11 12">Belongs to the TonB-dependent receptor family.</text>
</comment>
<dbReference type="Pfam" id="PF07715">
    <property type="entry name" value="Plug"/>
    <property type="match status" value="1"/>
</dbReference>
<evidence type="ECO:0000256" key="2">
    <source>
        <dbReference type="ARBA" id="ARBA00022448"/>
    </source>
</evidence>
<dbReference type="InterPro" id="IPR039426">
    <property type="entry name" value="TonB-dep_rcpt-like"/>
</dbReference>
<reference evidence="16" key="1">
    <citation type="submission" date="2021-10" db="EMBL/GenBank/DDBJ databases">
        <authorList>
            <person name="Lyu M."/>
            <person name="Wang X."/>
            <person name="Meng X."/>
            <person name="Xu K."/>
        </authorList>
    </citation>
    <scope>NUCLEOTIDE SEQUENCE</scope>
    <source>
        <strain evidence="16">A6</strain>
    </source>
</reference>
<keyword evidence="13" id="KW-0732">Signal</keyword>
<dbReference type="PANTHER" id="PTHR32552:SF81">
    <property type="entry name" value="TONB-DEPENDENT OUTER MEMBRANE RECEPTOR"/>
    <property type="match status" value="1"/>
</dbReference>
<feature type="domain" description="TonB-dependent receptor-like beta-barrel" evidence="14">
    <location>
        <begin position="307"/>
        <end position="756"/>
    </location>
</feature>
<keyword evidence="6" id="KW-0408">Iron</keyword>
<accession>A0ABS8JH56</accession>
<dbReference type="PROSITE" id="PS52016">
    <property type="entry name" value="TONB_DEPENDENT_REC_3"/>
    <property type="match status" value="1"/>
</dbReference>
<evidence type="ECO:0000256" key="3">
    <source>
        <dbReference type="ARBA" id="ARBA00022452"/>
    </source>
</evidence>
<name>A0ABS8JH56_9GAMM</name>
<dbReference type="Proteomes" id="UP001165293">
    <property type="component" value="Unassembled WGS sequence"/>
</dbReference>
<dbReference type="InterPro" id="IPR012910">
    <property type="entry name" value="Plug_dom"/>
</dbReference>
<keyword evidence="2 11" id="KW-0813">Transport</keyword>
<evidence type="ECO:0000256" key="6">
    <source>
        <dbReference type="ARBA" id="ARBA00023004"/>
    </source>
</evidence>
<evidence type="ECO:0000256" key="8">
    <source>
        <dbReference type="ARBA" id="ARBA00023077"/>
    </source>
</evidence>
<evidence type="ECO:0000256" key="4">
    <source>
        <dbReference type="ARBA" id="ARBA00022496"/>
    </source>
</evidence>
<keyword evidence="4" id="KW-0410">Iron transport</keyword>
<evidence type="ECO:0000259" key="15">
    <source>
        <dbReference type="Pfam" id="PF07715"/>
    </source>
</evidence>
<keyword evidence="5 11" id="KW-0812">Transmembrane</keyword>
<dbReference type="PANTHER" id="PTHR32552">
    <property type="entry name" value="FERRICHROME IRON RECEPTOR-RELATED"/>
    <property type="match status" value="1"/>
</dbReference>
<feature type="signal peptide" evidence="13">
    <location>
        <begin position="1"/>
        <end position="35"/>
    </location>
</feature>
<evidence type="ECO:0000313" key="16">
    <source>
        <dbReference type="EMBL" id="MCC8362917.1"/>
    </source>
</evidence>
<evidence type="ECO:0000256" key="7">
    <source>
        <dbReference type="ARBA" id="ARBA00023065"/>
    </source>
</evidence>
<dbReference type="PROSITE" id="PS51318">
    <property type="entry name" value="TAT"/>
    <property type="match status" value="1"/>
</dbReference>
<gene>
    <name evidence="16" type="ORF">LK996_07490</name>
</gene>
<keyword evidence="8 12" id="KW-0798">TonB box</keyword>
<organism evidence="16 17">
    <name type="scientific">Noviluteimonas lactosilytica</name>
    <dbReference type="NCBI Taxonomy" id="2888523"/>
    <lineage>
        <taxon>Bacteria</taxon>
        <taxon>Pseudomonadati</taxon>
        <taxon>Pseudomonadota</taxon>
        <taxon>Gammaproteobacteria</taxon>
        <taxon>Lysobacterales</taxon>
        <taxon>Lysobacteraceae</taxon>
        <taxon>Noviluteimonas</taxon>
    </lineage>
</organism>
<keyword evidence="10 11" id="KW-0998">Cell outer membrane</keyword>
<dbReference type="Pfam" id="PF00593">
    <property type="entry name" value="TonB_dep_Rec_b-barrel"/>
    <property type="match status" value="1"/>
</dbReference>
<keyword evidence="3 11" id="KW-1134">Transmembrane beta strand</keyword>